<name>A0A4Y9Y0B8_9APHY</name>
<protein>
    <recommendedName>
        <fullName evidence="4">CxC2-like cysteine cluster KDZ transposase-associated domain-containing protein</fullName>
    </recommendedName>
</protein>
<dbReference type="EMBL" id="SEKV01000554">
    <property type="protein sequence ID" value="TFY55866.1"/>
    <property type="molecule type" value="Genomic_DNA"/>
</dbReference>
<evidence type="ECO:0008006" key="4">
    <source>
        <dbReference type="Google" id="ProtNLM"/>
    </source>
</evidence>
<dbReference type="PANTHER" id="PTHR33096">
    <property type="entry name" value="CXC2 DOMAIN-CONTAINING PROTEIN"/>
    <property type="match status" value="1"/>
</dbReference>
<dbReference type="STRING" id="34475.A0A4Y9Y0B8"/>
<feature type="region of interest" description="Disordered" evidence="1">
    <location>
        <begin position="372"/>
        <end position="395"/>
    </location>
</feature>
<evidence type="ECO:0000313" key="3">
    <source>
        <dbReference type="Proteomes" id="UP000298390"/>
    </source>
</evidence>
<dbReference type="Pfam" id="PF18758">
    <property type="entry name" value="KDZ"/>
    <property type="match status" value="1"/>
</dbReference>
<comment type="caution">
    <text evidence="2">The sequence shown here is derived from an EMBL/GenBank/DDBJ whole genome shotgun (WGS) entry which is preliminary data.</text>
</comment>
<feature type="region of interest" description="Disordered" evidence="1">
    <location>
        <begin position="319"/>
        <end position="339"/>
    </location>
</feature>
<accession>A0A4Y9Y0B8</accession>
<dbReference type="PANTHER" id="PTHR33096:SF1">
    <property type="entry name" value="CXC1-LIKE CYSTEINE CLUSTER ASSOCIATED WITH KDZ TRANSPOSASES DOMAIN-CONTAINING PROTEIN"/>
    <property type="match status" value="1"/>
</dbReference>
<gene>
    <name evidence="2" type="ORF">EVJ58_g7981</name>
</gene>
<dbReference type="Proteomes" id="UP000298390">
    <property type="component" value="Unassembled WGS sequence"/>
</dbReference>
<dbReference type="AlphaFoldDB" id="A0A4Y9Y0B8"/>
<dbReference type="InterPro" id="IPR040521">
    <property type="entry name" value="KDZ"/>
</dbReference>
<sequence>MPFPLSYDYLLMARSKSHRSKYAGSSAVKVRYSQGFGKRVTQARHMLLSLVQRCADLEKKYQGELAGLTFAECDALNEITVDAGDKDSWEDEMQPVLPLGEEAMFFSTAGGEHALWEDFFKDDKTQCYDARTRIDRTLCHIQEWQQQMPRLVDGYLTWKDGIHCHHKDDMQLWDVTFVNFDELRMGVVTPASLDEYPNKSLAHLGYLGTAPVPYNRTLVNQFSIAYDVYLDILRHVKIRVDAALGRNSPDWKMLSVCAPCLYKLEGETPLKYSMLVTMDGNQSLKLVNDIFRAGKTLQDDQTGHSELWLMPADVDRWKDERKSDTVEASDNPSTQLGSASAPINTAHAVSVATPVQVTSAGAAVPSTDPVLVCPPSSSANELSNEPSGGKAAGLSDEADDCNDEFAYLDDAEQDDEKLQGDVVTCVEHWHAAGPEARKKMFKLFAVTGIFVCLCRHGHLLAICDMVRSGELMKYLLAIINRLMDVYGSDILVGYDIACVFARTVAKSSLAQRAKDMRLTGITPAFHGHGHNRGCQVYWHPLYFEGAGKEDFEGCEQCFSASNHIASGTRLTSPFHRCQAIKQFFHHWDNIKHAKSGNFIYNNYHQALAIIAESVEVLKVLCLKLSITKANLERFLSEERQYLRSCKKEPPEVIRKAEYMDALQCLEEAQQEYRKIDYYIIEKGYQGRQISNIHQNRTASARKHQLVDNECRAFEDELDLAYWWTRGTPEYAQAEKDLLMHEYHKAIDNLEQLVIQRLFELTKLRMSGVGYKLREKISKGLKARAEAIKKALARYNKRAAELSPPRAALSWDEVVEMVSLAEFDLLRDARNDICEETWADRKNHEAMNILFSMKCAEEEIARLNIEIPRVLTFMFDEHIDYYHAVSRHIITNPALAHELSRRWEFHNHIHAGILAQF</sequence>
<feature type="compositionally biased region" description="Polar residues" evidence="1">
    <location>
        <begin position="375"/>
        <end position="386"/>
    </location>
</feature>
<evidence type="ECO:0000313" key="2">
    <source>
        <dbReference type="EMBL" id="TFY55866.1"/>
    </source>
</evidence>
<feature type="compositionally biased region" description="Polar residues" evidence="1">
    <location>
        <begin position="326"/>
        <end position="339"/>
    </location>
</feature>
<reference evidence="2 3" key="1">
    <citation type="submission" date="2019-01" db="EMBL/GenBank/DDBJ databases">
        <title>Genome sequencing of the rare red list fungi Fomitopsis rosea.</title>
        <authorList>
            <person name="Buettner E."/>
            <person name="Kellner H."/>
        </authorList>
    </citation>
    <scope>NUCLEOTIDE SEQUENCE [LARGE SCALE GENOMIC DNA]</scope>
    <source>
        <strain evidence="2 3">DSM 105464</strain>
    </source>
</reference>
<proteinExistence type="predicted"/>
<evidence type="ECO:0000256" key="1">
    <source>
        <dbReference type="SAM" id="MobiDB-lite"/>
    </source>
</evidence>
<organism evidence="2 3">
    <name type="scientific">Rhodofomes roseus</name>
    <dbReference type="NCBI Taxonomy" id="34475"/>
    <lineage>
        <taxon>Eukaryota</taxon>
        <taxon>Fungi</taxon>
        <taxon>Dikarya</taxon>
        <taxon>Basidiomycota</taxon>
        <taxon>Agaricomycotina</taxon>
        <taxon>Agaricomycetes</taxon>
        <taxon>Polyporales</taxon>
        <taxon>Rhodofomes</taxon>
    </lineage>
</organism>